<organism evidence="1 2">
    <name type="scientific">Vibrio tapetis subsp. tapetis</name>
    <dbReference type="NCBI Taxonomy" id="1671868"/>
    <lineage>
        <taxon>Bacteria</taxon>
        <taxon>Pseudomonadati</taxon>
        <taxon>Pseudomonadota</taxon>
        <taxon>Gammaproteobacteria</taxon>
        <taxon>Vibrionales</taxon>
        <taxon>Vibrionaceae</taxon>
        <taxon>Vibrio</taxon>
    </lineage>
</organism>
<proteinExistence type="predicted"/>
<evidence type="ECO:0000313" key="1">
    <source>
        <dbReference type="EMBL" id="SON50225.1"/>
    </source>
</evidence>
<keyword evidence="2" id="KW-1185">Reference proteome</keyword>
<name>A0A2N8ZEF6_9VIBR</name>
<dbReference type="AlphaFoldDB" id="A0A2N8ZEF6"/>
<gene>
    <name evidence="1" type="ORF">VTAP4600_A2246</name>
</gene>
<sequence>MVKEIDFKSPISMSCTDIVHANEVLKFYFREYFSGKLKVRHVFMISELQS</sequence>
<reference evidence="1 2" key="1">
    <citation type="submission" date="2017-10" db="EMBL/GenBank/DDBJ databases">
        <authorList>
            <person name="Banno H."/>
            <person name="Chua N.-H."/>
        </authorList>
    </citation>
    <scope>NUCLEOTIDE SEQUENCE [LARGE SCALE GENOMIC DNA]</scope>
    <source>
        <strain evidence="1">Vibrio tapetis CECT4600</strain>
    </source>
</reference>
<dbReference type="KEGG" id="vta:A2246"/>
<dbReference type="EMBL" id="LT960611">
    <property type="protein sequence ID" value="SON50225.1"/>
    <property type="molecule type" value="Genomic_DNA"/>
</dbReference>
<protein>
    <submittedName>
        <fullName evidence="1">Uncharacterized protein</fullName>
    </submittedName>
</protein>
<dbReference type="Proteomes" id="UP000235828">
    <property type="component" value="Chromosome A"/>
</dbReference>
<evidence type="ECO:0000313" key="2">
    <source>
        <dbReference type="Proteomes" id="UP000235828"/>
    </source>
</evidence>
<accession>A0A2N8ZEF6</accession>